<dbReference type="GO" id="GO:0032153">
    <property type="term" value="C:cell division site"/>
    <property type="evidence" value="ECO:0007669"/>
    <property type="project" value="UniProtKB-UniRule"/>
</dbReference>
<keyword evidence="4 5" id="KW-0131">Cell cycle</keyword>
<dbReference type="AlphaFoldDB" id="A0A1B1AKX1"/>
<dbReference type="Pfam" id="PF14450">
    <property type="entry name" value="FtsA"/>
    <property type="match status" value="1"/>
</dbReference>
<feature type="domain" description="SHS2" evidence="7">
    <location>
        <begin position="22"/>
        <end position="214"/>
    </location>
</feature>
<dbReference type="Gene3D" id="3.30.1490.110">
    <property type="match status" value="1"/>
</dbReference>
<keyword evidence="2 5" id="KW-0132">Cell division</keyword>
<dbReference type="Pfam" id="PF02491">
    <property type="entry name" value="SHS2_FTSA"/>
    <property type="match status" value="1"/>
</dbReference>
<keyword evidence="1 5" id="KW-1003">Cell membrane</keyword>
<comment type="similarity">
    <text evidence="5 6">Belongs to the FtsA/MreB family.</text>
</comment>
<dbReference type="Proteomes" id="UP000092498">
    <property type="component" value="Chromosome"/>
</dbReference>
<dbReference type="PIRSF" id="PIRSF003101">
    <property type="entry name" value="FtsA"/>
    <property type="match status" value="1"/>
</dbReference>
<dbReference type="NCBIfam" id="TIGR01174">
    <property type="entry name" value="ftsA"/>
    <property type="match status" value="1"/>
</dbReference>
<dbReference type="SUPFAM" id="SSF53067">
    <property type="entry name" value="Actin-like ATPase domain"/>
    <property type="match status" value="2"/>
</dbReference>
<evidence type="ECO:0000256" key="1">
    <source>
        <dbReference type="ARBA" id="ARBA00022475"/>
    </source>
</evidence>
<dbReference type="EMBL" id="CP013244">
    <property type="protein sequence ID" value="ANP47222.1"/>
    <property type="molecule type" value="Genomic_DNA"/>
</dbReference>
<dbReference type="SMART" id="SM00842">
    <property type="entry name" value="FtsA"/>
    <property type="match status" value="1"/>
</dbReference>
<dbReference type="STRING" id="1759059.ATE48_15490"/>
<dbReference type="InParanoid" id="A0A1B1AKX1"/>
<protein>
    <recommendedName>
        <fullName evidence="5 6">Cell division protein FtsA</fullName>
    </recommendedName>
</protein>
<evidence type="ECO:0000256" key="4">
    <source>
        <dbReference type="ARBA" id="ARBA00023306"/>
    </source>
</evidence>
<evidence type="ECO:0000313" key="8">
    <source>
        <dbReference type="EMBL" id="ANP47222.1"/>
    </source>
</evidence>
<keyword evidence="3 5" id="KW-0472">Membrane</keyword>
<evidence type="ECO:0000313" key="9">
    <source>
        <dbReference type="Proteomes" id="UP000092498"/>
    </source>
</evidence>
<organism evidence="8 9">
    <name type="scientific">Candidatus Viadribacter manganicus</name>
    <dbReference type="NCBI Taxonomy" id="1759059"/>
    <lineage>
        <taxon>Bacteria</taxon>
        <taxon>Pseudomonadati</taxon>
        <taxon>Pseudomonadota</taxon>
        <taxon>Alphaproteobacteria</taxon>
        <taxon>Hyphomonadales</taxon>
        <taxon>Hyphomonadaceae</taxon>
        <taxon>Candidatus Viadribacter</taxon>
    </lineage>
</organism>
<dbReference type="PANTHER" id="PTHR32432:SF4">
    <property type="entry name" value="CELL DIVISION PROTEIN FTSA"/>
    <property type="match status" value="1"/>
</dbReference>
<dbReference type="CDD" id="cd24048">
    <property type="entry name" value="ASKHA_NBD_FtsA"/>
    <property type="match status" value="1"/>
</dbReference>
<dbReference type="PANTHER" id="PTHR32432">
    <property type="entry name" value="CELL DIVISION PROTEIN FTSA-RELATED"/>
    <property type="match status" value="1"/>
</dbReference>
<name>A0A1B1AKX1_9PROT</name>
<dbReference type="InterPro" id="IPR020823">
    <property type="entry name" value="Cell_div_FtsA"/>
</dbReference>
<comment type="subcellular location">
    <subcellularLocation>
        <location evidence="5">Cell membrane</location>
        <topology evidence="5">Peripheral membrane protein</topology>
        <orientation evidence="5">Cytoplasmic side</orientation>
    </subcellularLocation>
    <text evidence="5">Localizes to the Z ring in an FtsZ-dependent manner. Targeted to the membrane through a conserved C-terminal amphipathic helix.</text>
</comment>
<dbReference type="InterPro" id="IPR003494">
    <property type="entry name" value="SHS2_FtsA"/>
</dbReference>
<evidence type="ECO:0000256" key="3">
    <source>
        <dbReference type="ARBA" id="ARBA00023136"/>
    </source>
</evidence>
<dbReference type="Gene3D" id="3.30.420.40">
    <property type="match status" value="1"/>
</dbReference>
<accession>A0A1B1AKX1</accession>
<reference evidence="8 9" key="1">
    <citation type="submission" date="2015-11" db="EMBL/GenBank/DDBJ databases">
        <title>Whole-Genome Sequence of Candidatus Oderbacter manganicum from the National Park Lower Oder Valley, Germany.</title>
        <authorList>
            <person name="Braun B."/>
            <person name="Liere K."/>
            <person name="Szewzyk U."/>
        </authorList>
    </citation>
    <scope>NUCLEOTIDE SEQUENCE [LARGE SCALE GENOMIC DNA]</scope>
    <source>
        <strain evidence="8 9">OTSz_A_272</strain>
    </source>
</reference>
<dbReference type="RefSeq" id="WP_066773038.1">
    <property type="nucleotide sequence ID" value="NZ_CP013244.1"/>
</dbReference>
<dbReference type="InterPro" id="IPR050696">
    <property type="entry name" value="FtsA/MreB"/>
</dbReference>
<keyword evidence="9" id="KW-1185">Reference proteome</keyword>
<evidence type="ECO:0000259" key="7">
    <source>
        <dbReference type="SMART" id="SM00842"/>
    </source>
</evidence>
<dbReference type="HAMAP" id="MF_02033">
    <property type="entry name" value="FtsA"/>
    <property type="match status" value="1"/>
</dbReference>
<dbReference type="FunCoup" id="A0A1B1AKX1">
    <property type="interactions" value="210"/>
</dbReference>
<dbReference type="GO" id="GO:0009898">
    <property type="term" value="C:cytoplasmic side of plasma membrane"/>
    <property type="evidence" value="ECO:0007669"/>
    <property type="project" value="UniProtKB-UniRule"/>
</dbReference>
<dbReference type="GO" id="GO:0043093">
    <property type="term" value="P:FtsZ-dependent cytokinesis"/>
    <property type="evidence" value="ECO:0007669"/>
    <property type="project" value="UniProtKB-UniRule"/>
</dbReference>
<sequence>MSASVKHRDEAQFEDQRLAPLVASIDVGVSKTVCLTSRRDPVLDMHPERPLRVLGIGQQTAPAIASGKPADFDACARAIEVAIQEAAAMAGAPVQRVVASYSGPGLNSQIVRGAARVKGAVISHRDIENAIDEAMKAAPAPQRSFVHVEPLRYTIDDGEGIPDPLGHPGKMLAVEACVVTAPTEALNALRACIRQAGADVEDIIAGPQAAALSALTPEEREEGALLIDIGAGAIGVAAYASEGLVHCETISSGGVRLTRDLAMKLQTTFAAAERVKLHFGAVGNACDPREAVQAPKIGLDGRLEAATTLRGVISDTLTPRLMEMLLTVRDRMNRAGFGGSEGPQRAVLVGGGALIPGVRELAAEALGMPVRVGRPLELCGFDHGEAGPAYAVAAGLLRHRLDNTDLELVDGDFQPSLAHLGASVRNAVHGMWNWLRENF</sequence>
<comment type="function">
    <text evidence="5 6">Cell division protein that is involved in the assembly of the Z ring. May serve as a membrane anchor for the Z ring.</text>
</comment>
<dbReference type="KEGG" id="cbot:ATE48_15490"/>
<evidence type="ECO:0000256" key="5">
    <source>
        <dbReference type="HAMAP-Rule" id="MF_02033"/>
    </source>
</evidence>
<dbReference type="InterPro" id="IPR043129">
    <property type="entry name" value="ATPase_NBD"/>
</dbReference>
<evidence type="ECO:0000256" key="2">
    <source>
        <dbReference type="ARBA" id="ARBA00022618"/>
    </source>
</evidence>
<evidence type="ECO:0000256" key="6">
    <source>
        <dbReference type="PIRNR" id="PIRNR003101"/>
    </source>
</evidence>
<proteinExistence type="inferred from homology"/>
<gene>
    <name evidence="5" type="primary">ftsA</name>
    <name evidence="8" type="ORF">ATE48_15490</name>
</gene>
<dbReference type="OrthoDB" id="9810567at2"/>
<comment type="subunit">
    <text evidence="5">Self-interacts. Interacts with FtsZ.</text>
</comment>